<evidence type="ECO:0000313" key="3">
    <source>
        <dbReference type="EMBL" id="SKB82637.1"/>
    </source>
</evidence>
<organism evidence="3 4">
    <name type="scientific">Parapedobacter luteus</name>
    <dbReference type="NCBI Taxonomy" id="623280"/>
    <lineage>
        <taxon>Bacteria</taxon>
        <taxon>Pseudomonadati</taxon>
        <taxon>Bacteroidota</taxon>
        <taxon>Sphingobacteriia</taxon>
        <taxon>Sphingobacteriales</taxon>
        <taxon>Sphingobacteriaceae</taxon>
        <taxon>Parapedobacter</taxon>
    </lineage>
</organism>
<gene>
    <name evidence="3" type="ORF">SAMN05660226_03300</name>
</gene>
<dbReference type="InterPro" id="IPR050811">
    <property type="entry name" value="Phosphate_ABC_transporter"/>
</dbReference>
<dbReference type="PANTHER" id="PTHR30570">
    <property type="entry name" value="PERIPLASMIC PHOSPHATE BINDING COMPONENT OF PHOSPHATE ABC TRANSPORTER"/>
    <property type="match status" value="1"/>
</dbReference>
<dbReference type="SUPFAM" id="SSF53850">
    <property type="entry name" value="Periplasmic binding protein-like II"/>
    <property type="match status" value="1"/>
</dbReference>
<dbReference type="PANTHER" id="PTHR30570:SF1">
    <property type="entry name" value="PHOSPHATE-BINDING PROTEIN PSTS"/>
    <property type="match status" value="1"/>
</dbReference>
<dbReference type="RefSeq" id="WP_079717953.1">
    <property type="nucleotide sequence ID" value="NZ_FUYS01000009.1"/>
</dbReference>
<dbReference type="InterPro" id="IPR024370">
    <property type="entry name" value="PBP_domain"/>
</dbReference>
<dbReference type="Proteomes" id="UP000190541">
    <property type="component" value="Unassembled WGS sequence"/>
</dbReference>
<sequence length="306" mass="33805">MKKLVLLPVFFGLAASLWSCSNRENNSQSGENRTIVSGQLQVLTDETLLPIMEEQVAVFEHLYRRADVELAGARESQVISKLLNREVEVVVLTRLLTEEETAFFKARKFVPQVYKFATDAIAFVVNKQVSDSTITLDHITEILRGNAGIGSLNRLVFDNPNSSTVRLLKEIAGIDSLPTTGVYAMQSNPEVLKYVYETPQSVGVVGINWIARPDSSIQKYIDGVKVLALKGRQGERGGDGYYKPSQSNLAENLYALARPVYIINAEPRKSLGMGFAAFLTGESGQRVVLKSGLMPDSLPPRELIIR</sequence>
<keyword evidence="4" id="KW-1185">Reference proteome</keyword>
<dbReference type="Pfam" id="PF12849">
    <property type="entry name" value="PBP_like_2"/>
    <property type="match status" value="1"/>
</dbReference>
<proteinExistence type="predicted"/>
<dbReference type="EMBL" id="FUYS01000009">
    <property type="protein sequence ID" value="SKB82637.1"/>
    <property type="molecule type" value="Genomic_DNA"/>
</dbReference>
<dbReference type="OrthoDB" id="1450880at2"/>
<evidence type="ECO:0000313" key="4">
    <source>
        <dbReference type="Proteomes" id="UP000190541"/>
    </source>
</evidence>
<evidence type="ECO:0000256" key="1">
    <source>
        <dbReference type="ARBA" id="ARBA00022729"/>
    </source>
</evidence>
<dbReference type="Gene3D" id="3.40.190.10">
    <property type="entry name" value="Periplasmic binding protein-like II"/>
    <property type="match status" value="2"/>
</dbReference>
<protein>
    <submittedName>
        <fullName evidence="3">Phosphate transport system substrate-binding protein</fullName>
    </submittedName>
</protein>
<reference evidence="3 4" key="1">
    <citation type="submission" date="2017-02" db="EMBL/GenBank/DDBJ databases">
        <authorList>
            <person name="Peterson S.W."/>
        </authorList>
    </citation>
    <scope>NUCLEOTIDE SEQUENCE [LARGE SCALE GENOMIC DNA]</scope>
    <source>
        <strain evidence="3 4">DSM 22899</strain>
    </source>
</reference>
<feature type="domain" description="PBP" evidence="2">
    <location>
        <begin position="36"/>
        <end position="282"/>
    </location>
</feature>
<dbReference type="STRING" id="623280.SAMN05660226_03300"/>
<evidence type="ECO:0000259" key="2">
    <source>
        <dbReference type="Pfam" id="PF12849"/>
    </source>
</evidence>
<accession>A0A1T5EET9</accession>
<keyword evidence="1" id="KW-0732">Signal</keyword>
<dbReference type="AlphaFoldDB" id="A0A1T5EET9"/>
<name>A0A1T5EET9_9SPHI</name>